<dbReference type="RefSeq" id="WP_250000237.1">
    <property type="nucleotide sequence ID" value="NZ_CP095443.1"/>
</dbReference>
<dbReference type="Proteomes" id="UP001495779">
    <property type="component" value="Unassembled WGS sequence"/>
</dbReference>
<reference evidence="2" key="2">
    <citation type="submission" date="2024-02" db="EMBL/GenBank/DDBJ databases">
        <authorList>
            <consortium name="Clinical and Environmental Microbiology Branch: Whole genome sequencing antimicrobial resistance pathogens in the healthcare setting"/>
        </authorList>
    </citation>
    <scope>NUCLEOTIDE SEQUENCE</scope>
    <source>
        <strain evidence="2">2020GO-00142</strain>
    </source>
</reference>
<evidence type="ECO:0000256" key="1">
    <source>
        <dbReference type="SAM" id="SignalP"/>
    </source>
</evidence>
<evidence type="ECO:0000313" key="3">
    <source>
        <dbReference type="EMBL" id="MER5076538.1"/>
    </source>
</evidence>
<gene>
    <name evidence="2" type="ORF">JRA39_001267</name>
    <name evidence="3" type="ORF">KDV35_06610</name>
</gene>
<dbReference type="AlphaFoldDB" id="A0AAI9HY66"/>
<name>A0AAI9HY66_PROST</name>
<accession>A0AAI9HY66</accession>
<sequence>MNNSVKYVALLPLFFLSASYADVDANLKIMGTVKPPTCSINNGDESDIEYKFTVSPQMFPTTGNLRLTPETKRIEIVCDATTILNFIATDNRSDSVLLKGSANLFGLGKYGADDSKNIGYYSIKMKNATTKANNDAEETKVGISSDSDFNATQLGVNFGRKIFWASKFGQLAAAQIFAADFEVIPVLNGALKDFSGDVSLDGHATLAFSFSI</sequence>
<feature type="signal peptide" evidence="1">
    <location>
        <begin position="1"/>
        <end position="21"/>
    </location>
</feature>
<feature type="chain" id="PRO_5042476653" evidence="1">
    <location>
        <begin position="22"/>
        <end position="212"/>
    </location>
</feature>
<evidence type="ECO:0000313" key="4">
    <source>
        <dbReference type="Proteomes" id="UP001495779"/>
    </source>
</evidence>
<reference evidence="3 4" key="1">
    <citation type="submission" date="2021-04" db="EMBL/GenBank/DDBJ databases">
        <title>Determining the burden of carbapenem-resistant Enterobacterales from a tertiary public heath setting in Bangladesh: a clinical, epidemiological, and molecular study.</title>
        <authorList>
            <person name="Farzana R."/>
            <person name="Walsh T.R."/>
        </authorList>
    </citation>
    <scope>NUCLEOTIDE SEQUENCE [LARGE SCALE GENOMIC DNA]</scope>
    <source>
        <strain evidence="3">Dmpro_s316</strain>
        <strain evidence="4">dmpro_s316</strain>
    </source>
</reference>
<evidence type="ECO:0000313" key="2">
    <source>
        <dbReference type="EMBL" id="EMP9432250.1"/>
    </source>
</evidence>
<protein>
    <submittedName>
        <fullName evidence="2">Type 1 fimbrial protein</fullName>
    </submittedName>
</protein>
<proteinExistence type="predicted"/>
<organism evidence="2">
    <name type="scientific">Providencia stuartii</name>
    <dbReference type="NCBI Taxonomy" id="588"/>
    <lineage>
        <taxon>Bacteria</taxon>
        <taxon>Pseudomonadati</taxon>
        <taxon>Pseudomonadota</taxon>
        <taxon>Gammaproteobacteria</taxon>
        <taxon>Enterobacterales</taxon>
        <taxon>Morganellaceae</taxon>
        <taxon>Providencia</taxon>
    </lineage>
</organism>
<dbReference type="EMBL" id="AAZDVE040000007">
    <property type="protein sequence ID" value="EMP9432250.1"/>
    <property type="molecule type" value="Genomic_DNA"/>
</dbReference>
<dbReference type="EMBL" id="JAGSRH010000007">
    <property type="protein sequence ID" value="MER5076538.1"/>
    <property type="molecule type" value="Genomic_DNA"/>
</dbReference>
<comment type="caution">
    <text evidence="2">The sequence shown here is derived from an EMBL/GenBank/DDBJ whole genome shotgun (WGS) entry which is preliminary data.</text>
</comment>
<keyword evidence="1" id="KW-0732">Signal</keyword>